<dbReference type="RefSeq" id="WP_007342555.1">
    <property type="nucleotide sequence ID" value="NZ_GL878494.1"/>
</dbReference>
<dbReference type="GO" id="GO:0000287">
    <property type="term" value="F:magnesium ion binding"/>
    <property type="evidence" value="ECO:0007669"/>
    <property type="project" value="UniProtKB-UniRule"/>
</dbReference>
<evidence type="ECO:0000256" key="2">
    <source>
        <dbReference type="ARBA" id="ARBA00010945"/>
    </source>
</evidence>
<dbReference type="Pfam" id="PF00817">
    <property type="entry name" value="IMS"/>
    <property type="match status" value="1"/>
</dbReference>
<name>F2BCU2_9NEIS</name>
<dbReference type="Proteomes" id="UP000004105">
    <property type="component" value="Unassembled WGS sequence"/>
</dbReference>
<dbReference type="NCBIfam" id="NF002677">
    <property type="entry name" value="PRK02406.1"/>
    <property type="match status" value="1"/>
</dbReference>
<dbReference type="CDD" id="cd03586">
    <property type="entry name" value="PolY_Pol_IV_kappa"/>
    <property type="match status" value="1"/>
</dbReference>
<evidence type="ECO:0000256" key="9">
    <source>
        <dbReference type="ARBA" id="ARBA00022763"/>
    </source>
</evidence>
<keyword evidence="3 15" id="KW-0515">Mutator protein</keyword>
<feature type="binding site" evidence="15">
    <location>
        <position position="104"/>
    </location>
    <ligand>
        <name>Mg(2+)</name>
        <dbReference type="ChEBI" id="CHEBI:18420"/>
    </ligand>
</feature>
<proteinExistence type="inferred from homology"/>
<dbReference type="GO" id="GO:0009432">
    <property type="term" value="P:SOS response"/>
    <property type="evidence" value="ECO:0007669"/>
    <property type="project" value="TreeGrafter"/>
</dbReference>
<dbReference type="GO" id="GO:0003684">
    <property type="term" value="F:damaged DNA binding"/>
    <property type="evidence" value="ECO:0007669"/>
    <property type="project" value="InterPro"/>
</dbReference>
<evidence type="ECO:0000256" key="4">
    <source>
        <dbReference type="ARBA" id="ARBA00022490"/>
    </source>
</evidence>
<dbReference type="PANTHER" id="PTHR11076">
    <property type="entry name" value="DNA REPAIR POLYMERASE UMUC / TRANSFERASE FAMILY MEMBER"/>
    <property type="match status" value="1"/>
</dbReference>
<keyword evidence="9 15" id="KW-0227">DNA damage</keyword>
<reference evidence="17 18" key="1">
    <citation type="submission" date="2011-02" db="EMBL/GenBank/DDBJ databases">
        <authorList>
            <person name="Muzny D."/>
            <person name="Qin X."/>
            <person name="Deng J."/>
            <person name="Jiang H."/>
            <person name="Liu Y."/>
            <person name="Qu J."/>
            <person name="Song X.-Z."/>
            <person name="Zhang L."/>
            <person name="Thornton R."/>
            <person name="Coyle M."/>
            <person name="Francisco L."/>
            <person name="Jackson L."/>
            <person name="Javaid M."/>
            <person name="Korchina V."/>
            <person name="Kovar C."/>
            <person name="Mata R."/>
            <person name="Mathew T."/>
            <person name="Ngo R."/>
            <person name="Nguyen L."/>
            <person name="Nguyen N."/>
            <person name="Okwuonu G."/>
            <person name="Ongeri F."/>
            <person name="Pham C."/>
            <person name="Simmons D."/>
            <person name="Wilczek-Boney K."/>
            <person name="Hale W."/>
            <person name="Jakkamsetti A."/>
            <person name="Pham P."/>
            <person name="Ruth R."/>
            <person name="San Lucas F."/>
            <person name="Warren J."/>
            <person name="Zhang J."/>
            <person name="Zhao Z."/>
            <person name="Zhou C."/>
            <person name="Zhu D."/>
            <person name="Lee S."/>
            <person name="Bess C."/>
            <person name="Blankenburg K."/>
            <person name="Forbes L."/>
            <person name="Fu Q."/>
            <person name="Gubbala S."/>
            <person name="Hirani K."/>
            <person name="Jayaseelan J.C."/>
            <person name="Lara F."/>
            <person name="Munidasa M."/>
            <person name="Palculict T."/>
            <person name="Patil S."/>
            <person name="Pu L.-L."/>
            <person name="Saada N."/>
            <person name="Tang L."/>
            <person name="Weissenberger G."/>
            <person name="Zhu Y."/>
            <person name="Hemphill L."/>
            <person name="Shang Y."/>
            <person name="Youmans B."/>
            <person name="Ayvaz T."/>
            <person name="Ross M."/>
            <person name="Santibanez J."/>
            <person name="Aqrawi P."/>
            <person name="Gross S."/>
            <person name="Joshi V."/>
            <person name="Fowler G."/>
            <person name="Nazareth L."/>
            <person name="Reid J."/>
            <person name="Worley K."/>
            <person name="Petrosino J."/>
            <person name="Highlander S."/>
            <person name="Gibbs R."/>
        </authorList>
    </citation>
    <scope>NUCLEOTIDE SEQUENCE [LARGE SCALE GENOMIC DNA]</scope>
    <source>
        <strain evidence="17 18">ATCC BAA-1200</strain>
    </source>
</reference>
<keyword evidence="10 15" id="KW-0460">Magnesium</keyword>
<dbReference type="EMBL" id="AFAY01000031">
    <property type="protein sequence ID" value="EGF10666.1"/>
    <property type="molecule type" value="Genomic_DNA"/>
</dbReference>
<organism evidence="17 18">
    <name type="scientific">Neisseria bacilliformis ATCC BAA-1200</name>
    <dbReference type="NCBI Taxonomy" id="888742"/>
    <lineage>
        <taxon>Bacteria</taxon>
        <taxon>Pseudomonadati</taxon>
        <taxon>Pseudomonadota</taxon>
        <taxon>Betaproteobacteria</taxon>
        <taxon>Neisseriales</taxon>
        <taxon>Neisseriaceae</taxon>
        <taxon>Neisseria</taxon>
    </lineage>
</organism>
<feature type="binding site" evidence="15">
    <location>
        <position position="10"/>
    </location>
    <ligand>
        <name>Mg(2+)</name>
        <dbReference type="ChEBI" id="CHEBI:18420"/>
    </ligand>
</feature>
<dbReference type="SUPFAM" id="SSF100879">
    <property type="entry name" value="Lesion bypass DNA polymerase (Y-family), little finger domain"/>
    <property type="match status" value="1"/>
</dbReference>
<evidence type="ECO:0000256" key="14">
    <source>
        <dbReference type="ARBA" id="ARBA00049244"/>
    </source>
</evidence>
<dbReference type="EC" id="2.7.7.7" evidence="15"/>
<evidence type="ECO:0000256" key="13">
    <source>
        <dbReference type="ARBA" id="ARBA00023204"/>
    </source>
</evidence>
<comment type="similarity">
    <text evidence="2 15">Belongs to the DNA polymerase type-Y family.</text>
</comment>
<keyword evidence="18" id="KW-1185">Reference proteome</keyword>
<comment type="subunit">
    <text evidence="15">Monomer.</text>
</comment>
<dbReference type="FunFam" id="3.30.1490.100:FF:000004">
    <property type="entry name" value="DNA polymerase IV"/>
    <property type="match status" value="1"/>
</dbReference>
<dbReference type="SUPFAM" id="SSF56672">
    <property type="entry name" value="DNA/RNA polymerases"/>
    <property type="match status" value="1"/>
</dbReference>
<dbReference type="HOGENOM" id="CLU_012348_1_2_4"/>
<evidence type="ECO:0000256" key="3">
    <source>
        <dbReference type="ARBA" id="ARBA00022457"/>
    </source>
</evidence>
<dbReference type="GO" id="GO:0006261">
    <property type="term" value="P:DNA-templated DNA replication"/>
    <property type="evidence" value="ECO:0007669"/>
    <property type="project" value="UniProtKB-UniRule"/>
</dbReference>
<feature type="domain" description="UmuC" evidence="16">
    <location>
        <begin position="6"/>
        <end position="186"/>
    </location>
</feature>
<sequence>MQQRKIIHIDMDAFYASVELRERPELRGQPLVVAWEGARSVVCAASYEARRFGLHSAMSAAAARRRCPQAVFVPPQFPLYRQVSQQIHGIFRRHTDLIEPLSLDEAYLDVTRNKQNHPYAGDIARLIRADILAETGLTASAGIAPNKFLAKIASDWHKPDGQFSLPPQKIEAFLAALPLGKIPGVGKVTLQKMHRLGLKTAGDLRRMERGELANLFGKWGYRLYDLARGIDNRPVKAERERVQISTEITLPEDLPLALILQHLPHLAADLWAQAARKQCRARSVTLKLKTARFRTLTRSLTYSSPLPDTTALLAAARELAARIPPDTEGGYRLIGLGVSHLEQPGIQPDLWPQNEEAV</sequence>
<dbReference type="STRING" id="267212.GCA_001063965_00094"/>
<dbReference type="AlphaFoldDB" id="F2BCU2"/>
<keyword evidence="6 15" id="KW-0548">Nucleotidyltransferase</keyword>
<dbReference type="Gene3D" id="1.10.150.20">
    <property type="entry name" value="5' to 3' exonuclease, C-terminal subdomain"/>
    <property type="match status" value="1"/>
</dbReference>
<evidence type="ECO:0000256" key="5">
    <source>
        <dbReference type="ARBA" id="ARBA00022679"/>
    </source>
</evidence>
<evidence type="ECO:0000313" key="18">
    <source>
        <dbReference type="Proteomes" id="UP000004105"/>
    </source>
</evidence>
<dbReference type="GO" id="GO:0006281">
    <property type="term" value="P:DNA repair"/>
    <property type="evidence" value="ECO:0007669"/>
    <property type="project" value="UniProtKB-UniRule"/>
</dbReference>
<dbReference type="PANTHER" id="PTHR11076:SF33">
    <property type="entry name" value="DNA POLYMERASE KAPPA"/>
    <property type="match status" value="1"/>
</dbReference>
<keyword evidence="5 15" id="KW-0808">Transferase</keyword>
<dbReference type="GO" id="GO:0042276">
    <property type="term" value="P:error-prone translesion synthesis"/>
    <property type="evidence" value="ECO:0007669"/>
    <property type="project" value="TreeGrafter"/>
</dbReference>
<dbReference type="InterPro" id="IPR043502">
    <property type="entry name" value="DNA/RNA_pol_sf"/>
</dbReference>
<comment type="caution">
    <text evidence="17">The sequence shown here is derived from an EMBL/GenBank/DDBJ whole genome shotgun (WGS) entry which is preliminary data.</text>
</comment>
<evidence type="ECO:0000256" key="10">
    <source>
        <dbReference type="ARBA" id="ARBA00022842"/>
    </source>
</evidence>
<dbReference type="InterPro" id="IPR043128">
    <property type="entry name" value="Rev_trsase/Diguanyl_cyclase"/>
</dbReference>
<dbReference type="InterPro" id="IPR053848">
    <property type="entry name" value="IMS_HHH_1"/>
</dbReference>
<evidence type="ECO:0000256" key="1">
    <source>
        <dbReference type="ARBA" id="ARBA00004496"/>
    </source>
</evidence>
<dbReference type="Pfam" id="PF11799">
    <property type="entry name" value="IMS_C"/>
    <property type="match status" value="1"/>
</dbReference>
<dbReference type="OrthoDB" id="9808813at2"/>
<comment type="cofactor">
    <cofactor evidence="15">
        <name>Mg(2+)</name>
        <dbReference type="ChEBI" id="CHEBI:18420"/>
    </cofactor>
    <text evidence="15">Binds 2 magnesium ions per subunit.</text>
</comment>
<evidence type="ECO:0000256" key="6">
    <source>
        <dbReference type="ARBA" id="ARBA00022695"/>
    </source>
</evidence>
<dbReference type="InterPro" id="IPR050116">
    <property type="entry name" value="DNA_polymerase-Y"/>
</dbReference>
<evidence type="ECO:0000256" key="15">
    <source>
        <dbReference type="HAMAP-Rule" id="MF_01113"/>
    </source>
</evidence>
<keyword evidence="11 15" id="KW-0239">DNA-directed DNA polymerase</keyword>
<dbReference type="GO" id="GO:0005829">
    <property type="term" value="C:cytosol"/>
    <property type="evidence" value="ECO:0007669"/>
    <property type="project" value="TreeGrafter"/>
</dbReference>
<dbReference type="InterPro" id="IPR036775">
    <property type="entry name" value="DNA_pol_Y-fam_lit_finger_sf"/>
</dbReference>
<keyword evidence="4 15" id="KW-0963">Cytoplasm</keyword>
<dbReference type="Gene3D" id="3.30.1490.100">
    <property type="entry name" value="DNA polymerase, Y-family, little finger domain"/>
    <property type="match status" value="1"/>
</dbReference>
<gene>
    <name evidence="15 17" type="primary">dinB</name>
    <name evidence="17" type="ORF">HMPREF9123_1547</name>
</gene>
<evidence type="ECO:0000313" key="17">
    <source>
        <dbReference type="EMBL" id="EGF10666.1"/>
    </source>
</evidence>
<keyword evidence="7 15" id="KW-0235">DNA replication</keyword>
<evidence type="ECO:0000256" key="11">
    <source>
        <dbReference type="ARBA" id="ARBA00022932"/>
    </source>
</evidence>
<dbReference type="Pfam" id="PF21999">
    <property type="entry name" value="IMS_HHH_1"/>
    <property type="match status" value="1"/>
</dbReference>
<dbReference type="GO" id="GO:0003887">
    <property type="term" value="F:DNA-directed DNA polymerase activity"/>
    <property type="evidence" value="ECO:0007669"/>
    <property type="project" value="UniProtKB-UniRule"/>
</dbReference>
<protein>
    <recommendedName>
        <fullName evidence="15">DNA polymerase IV</fullName>
        <shortName evidence="15">Pol IV</shortName>
        <ecNumber evidence="15">2.7.7.7</ecNumber>
    </recommendedName>
</protein>
<dbReference type="Gene3D" id="3.40.1170.60">
    <property type="match status" value="1"/>
</dbReference>
<dbReference type="InterPro" id="IPR022880">
    <property type="entry name" value="DNApol_IV"/>
</dbReference>
<keyword evidence="13 15" id="KW-0234">DNA repair</keyword>
<dbReference type="InterPro" id="IPR017961">
    <property type="entry name" value="DNA_pol_Y-fam_little_finger"/>
</dbReference>
<feature type="site" description="Substrate discrimination" evidence="15">
    <location>
        <position position="15"/>
    </location>
</feature>
<dbReference type="Gene3D" id="3.30.70.270">
    <property type="match status" value="1"/>
</dbReference>
<dbReference type="InterPro" id="IPR001126">
    <property type="entry name" value="UmuC"/>
</dbReference>
<dbReference type="HAMAP" id="MF_01113">
    <property type="entry name" value="DNApol_IV"/>
    <property type="match status" value="1"/>
</dbReference>
<comment type="function">
    <text evidence="15">Poorly processive, error-prone DNA polymerase involved in untargeted mutagenesis. Copies undamaged DNA at stalled replication forks, which arise in vivo from mismatched or misaligned primer ends. These misaligned primers can be extended by PolIV. Exhibits no 3'-5' exonuclease (proofreading) activity. May be involved in translesional synthesis, in conjunction with the beta clamp from PolIII.</text>
</comment>
<comment type="catalytic activity">
    <reaction evidence="14 15">
        <text>DNA(n) + a 2'-deoxyribonucleoside 5'-triphosphate = DNA(n+1) + diphosphate</text>
        <dbReference type="Rhea" id="RHEA:22508"/>
        <dbReference type="Rhea" id="RHEA-COMP:17339"/>
        <dbReference type="Rhea" id="RHEA-COMP:17340"/>
        <dbReference type="ChEBI" id="CHEBI:33019"/>
        <dbReference type="ChEBI" id="CHEBI:61560"/>
        <dbReference type="ChEBI" id="CHEBI:173112"/>
        <dbReference type="EC" id="2.7.7.7"/>
    </reaction>
</comment>
<evidence type="ECO:0000256" key="8">
    <source>
        <dbReference type="ARBA" id="ARBA00022723"/>
    </source>
</evidence>
<dbReference type="FunFam" id="1.10.150.20:FF:000019">
    <property type="entry name" value="DNA polymerase IV"/>
    <property type="match status" value="1"/>
</dbReference>
<dbReference type="PROSITE" id="PS50173">
    <property type="entry name" value="UMUC"/>
    <property type="match status" value="1"/>
</dbReference>
<feature type="active site" evidence="15">
    <location>
        <position position="105"/>
    </location>
</feature>
<evidence type="ECO:0000259" key="16">
    <source>
        <dbReference type="PROSITE" id="PS50173"/>
    </source>
</evidence>
<keyword evidence="8 15" id="KW-0479">Metal-binding</keyword>
<keyword evidence="12 15" id="KW-0238">DNA-binding</keyword>
<accession>F2BCU2</accession>
<evidence type="ECO:0000256" key="12">
    <source>
        <dbReference type="ARBA" id="ARBA00023125"/>
    </source>
</evidence>
<comment type="subcellular location">
    <subcellularLocation>
        <location evidence="1 15">Cytoplasm</location>
    </subcellularLocation>
</comment>
<evidence type="ECO:0000256" key="7">
    <source>
        <dbReference type="ARBA" id="ARBA00022705"/>
    </source>
</evidence>